<dbReference type="Proteomes" id="UP001194468">
    <property type="component" value="Unassembled WGS sequence"/>
</dbReference>
<evidence type="ECO:0000313" key="2">
    <source>
        <dbReference type="Proteomes" id="UP001194468"/>
    </source>
</evidence>
<reference evidence="1" key="1">
    <citation type="submission" date="2019-10" db="EMBL/GenBank/DDBJ databases">
        <authorList>
            <consortium name="DOE Joint Genome Institute"/>
            <person name="Kuo A."/>
            <person name="Miyauchi S."/>
            <person name="Kiss E."/>
            <person name="Drula E."/>
            <person name="Kohler A."/>
            <person name="Sanchez-Garcia M."/>
            <person name="Andreopoulos B."/>
            <person name="Barry K.W."/>
            <person name="Bonito G."/>
            <person name="Buee M."/>
            <person name="Carver A."/>
            <person name="Chen C."/>
            <person name="Cichocki N."/>
            <person name="Clum A."/>
            <person name="Culley D."/>
            <person name="Crous P.W."/>
            <person name="Fauchery L."/>
            <person name="Girlanda M."/>
            <person name="Hayes R."/>
            <person name="Keri Z."/>
            <person name="LaButti K."/>
            <person name="Lipzen A."/>
            <person name="Lombard V."/>
            <person name="Magnuson J."/>
            <person name="Maillard F."/>
            <person name="Morin E."/>
            <person name="Murat C."/>
            <person name="Nolan M."/>
            <person name="Ohm R."/>
            <person name="Pangilinan J."/>
            <person name="Pereira M."/>
            <person name="Perotto S."/>
            <person name="Peter M."/>
            <person name="Riley R."/>
            <person name="Sitrit Y."/>
            <person name="Stielow B."/>
            <person name="Szollosi G."/>
            <person name="Zifcakova L."/>
            <person name="Stursova M."/>
            <person name="Spatafora J.W."/>
            <person name="Tedersoo L."/>
            <person name="Vaario L.-M."/>
            <person name="Yamada A."/>
            <person name="Yan M."/>
            <person name="Wang P."/>
            <person name="Xu J."/>
            <person name="Bruns T."/>
            <person name="Baldrian P."/>
            <person name="Vilgalys R."/>
            <person name="Henrissat B."/>
            <person name="Grigoriev I.V."/>
            <person name="Hibbett D."/>
            <person name="Nagy L.G."/>
            <person name="Martin F.M."/>
        </authorList>
    </citation>
    <scope>NUCLEOTIDE SEQUENCE</scope>
    <source>
        <strain evidence="1">BED1</strain>
    </source>
</reference>
<keyword evidence="2" id="KW-1185">Reference proteome</keyword>
<dbReference type="AlphaFoldDB" id="A0AAD4B9Y0"/>
<proteinExistence type="predicted"/>
<accession>A0AAD4B9Y0</accession>
<protein>
    <submittedName>
        <fullName evidence="1">Uncharacterized protein</fullName>
    </submittedName>
</protein>
<comment type="caution">
    <text evidence="1">The sequence shown here is derived from an EMBL/GenBank/DDBJ whole genome shotgun (WGS) entry which is preliminary data.</text>
</comment>
<organism evidence="1 2">
    <name type="scientific">Boletus edulis BED1</name>
    <dbReference type="NCBI Taxonomy" id="1328754"/>
    <lineage>
        <taxon>Eukaryota</taxon>
        <taxon>Fungi</taxon>
        <taxon>Dikarya</taxon>
        <taxon>Basidiomycota</taxon>
        <taxon>Agaricomycotina</taxon>
        <taxon>Agaricomycetes</taxon>
        <taxon>Agaricomycetidae</taxon>
        <taxon>Boletales</taxon>
        <taxon>Boletineae</taxon>
        <taxon>Boletaceae</taxon>
        <taxon>Boletoideae</taxon>
        <taxon>Boletus</taxon>
    </lineage>
</organism>
<feature type="non-terminal residue" evidence="1">
    <location>
        <position position="99"/>
    </location>
</feature>
<dbReference type="EMBL" id="WHUW01000409">
    <property type="protein sequence ID" value="KAF8414883.1"/>
    <property type="molecule type" value="Genomic_DNA"/>
</dbReference>
<evidence type="ECO:0000313" key="1">
    <source>
        <dbReference type="EMBL" id="KAF8414883.1"/>
    </source>
</evidence>
<name>A0AAD4B9Y0_BOLED</name>
<gene>
    <name evidence="1" type="ORF">L210DRAFT_3589665</name>
</gene>
<reference evidence="1" key="2">
    <citation type="journal article" date="2020" name="Nat. Commun.">
        <title>Large-scale genome sequencing of mycorrhizal fungi provides insights into the early evolution of symbiotic traits.</title>
        <authorList>
            <person name="Miyauchi S."/>
            <person name="Kiss E."/>
            <person name="Kuo A."/>
            <person name="Drula E."/>
            <person name="Kohler A."/>
            <person name="Sanchez-Garcia M."/>
            <person name="Morin E."/>
            <person name="Andreopoulos B."/>
            <person name="Barry K.W."/>
            <person name="Bonito G."/>
            <person name="Buee M."/>
            <person name="Carver A."/>
            <person name="Chen C."/>
            <person name="Cichocki N."/>
            <person name="Clum A."/>
            <person name="Culley D."/>
            <person name="Crous P.W."/>
            <person name="Fauchery L."/>
            <person name="Girlanda M."/>
            <person name="Hayes R.D."/>
            <person name="Keri Z."/>
            <person name="LaButti K."/>
            <person name="Lipzen A."/>
            <person name="Lombard V."/>
            <person name="Magnuson J."/>
            <person name="Maillard F."/>
            <person name="Murat C."/>
            <person name="Nolan M."/>
            <person name="Ohm R.A."/>
            <person name="Pangilinan J."/>
            <person name="Pereira M.F."/>
            <person name="Perotto S."/>
            <person name="Peter M."/>
            <person name="Pfister S."/>
            <person name="Riley R."/>
            <person name="Sitrit Y."/>
            <person name="Stielow J.B."/>
            <person name="Szollosi G."/>
            <person name="Zifcakova L."/>
            <person name="Stursova M."/>
            <person name="Spatafora J.W."/>
            <person name="Tedersoo L."/>
            <person name="Vaario L.M."/>
            <person name="Yamada A."/>
            <person name="Yan M."/>
            <person name="Wang P."/>
            <person name="Xu J."/>
            <person name="Bruns T."/>
            <person name="Baldrian P."/>
            <person name="Vilgalys R."/>
            <person name="Dunand C."/>
            <person name="Henrissat B."/>
            <person name="Grigoriev I.V."/>
            <person name="Hibbett D."/>
            <person name="Nagy L.G."/>
            <person name="Martin F.M."/>
        </authorList>
    </citation>
    <scope>NUCLEOTIDE SEQUENCE</scope>
    <source>
        <strain evidence="1">BED1</strain>
    </source>
</reference>
<sequence length="99" mass="11157">SQECVGFLAIENFNLYARSEEICDLQGQWDMISLAKGSDDREHTAISLMTPRTSRSRRVIKLGKDVDEYRVTGIAQDPLTPIGFQPHYVLGNAQRTKNS</sequence>